<evidence type="ECO:0000256" key="6">
    <source>
        <dbReference type="SAM" id="MobiDB-lite"/>
    </source>
</evidence>
<feature type="transmembrane region" description="Helical" evidence="7">
    <location>
        <begin position="71"/>
        <end position="88"/>
    </location>
</feature>
<dbReference type="InterPro" id="IPR010432">
    <property type="entry name" value="RDD"/>
</dbReference>
<keyword evidence="10" id="KW-1185">Reference proteome</keyword>
<keyword evidence="4 7" id="KW-1133">Transmembrane helix</keyword>
<name>A0ABS4T4A2_9MICC</name>
<evidence type="ECO:0000259" key="8">
    <source>
        <dbReference type="Pfam" id="PF06271"/>
    </source>
</evidence>
<evidence type="ECO:0000256" key="5">
    <source>
        <dbReference type="ARBA" id="ARBA00023136"/>
    </source>
</evidence>
<evidence type="ECO:0000256" key="1">
    <source>
        <dbReference type="ARBA" id="ARBA00004651"/>
    </source>
</evidence>
<feature type="transmembrane region" description="Helical" evidence="7">
    <location>
        <begin position="115"/>
        <end position="133"/>
    </location>
</feature>
<sequence length="182" mass="19819">MPKPSAESDPQGPPSRPAITLPDAGHQLLAGAGERVFARLLDGVLLFALLMPVVIAAQVSAQDPESASLNLPIWLLLLPVLLYDPLMLRWRGATVGKMIVGLKVLRLDTGQVPRMNPAVLRSVLLVLFGLPLWALPDPWHLLGLPVVAALVVNLVQQPQRQGWHDRAASTVVVNSRESRRIR</sequence>
<feature type="region of interest" description="Disordered" evidence="6">
    <location>
        <begin position="1"/>
        <end position="20"/>
    </location>
</feature>
<dbReference type="PANTHER" id="PTHR36115:SF4">
    <property type="entry name" value="MEMBRANE PROTEIN"/>
    <property type="match status" value="1"/>
</dbReference>
<protein>
    <submittedName>
        <fullName evidence="9">RDD family membrane protein YckC</fullName>
    </submittedName>
</protein>
<comment type="subcellular location">
    <subcellularLocation>
        <location evidence="1">Cell membrane</location>
        <topology evidence="1">Multi-pass membrane protein</topology>
    </subcellularLocation>
</comment>
<feature type="transmembrane region" description="Helical" evidence="7">
    <location>
        <begin position="139"/>
        <end position="156"/>
    </location>
</feature>
<feature type="transmembrane region" description="Helical" evidence="7">
    <location>
        <begin position="36"/>
        <end position="59"/>
    </location>
</feature>
<organism evidence="9 10">
    <name type="scientific">Nesterenkonia lacusekhoensis</name>
    <dbReference type="NCBI Taxonomy" id="150832"/>
    <lineage>
        <taxon>Bacteria</taxon>
        <taxon>Bacillati</taxon>
        <taxon>Actinomycetota</taxon>
        <taxon>Actinomycetes</taxon>
        <taxon>Micrococcales</taxon>
        <taxon>Micrococcaceae</taxon>
        <taxon>Nesterenkonia</taxon>
    </lineage>
</organism>
<reference evidence="9 10" key="1">
    <citation type="submission" date="2021-03" db="EMBL/GenBank/DDBJ databases">
        <title>Sequencing the genomes of 1000 actinobacteria strains.</title>
        <authorList>
            <person name="Klenk H.-P."/>
        </authorList>
    </citation>
    <scope>NUCLEOTIDE SEQUENCE [LARGE SCALE GENOMIC DNA]</scope>
    <source>
        <strain evidence="9 10">DSM 12544</strain>
    </source>
</reference>
<accession>A0ABS4T4A2</accession>
<dbReference type="PANTHER" id="PTHR36115">
    <property type="entry name" value="PROLINE-RICH ANTIGEN HOMOLOG-RELATED"/>
    <property type="match status" value="1"/>
</dbReference>
<dbReference type="InterPro" id="IPR051791">
    <property type="entry name" value="Pra-immunoreactive"/>
</dbReference>
<evidence type="ECO:0000313" key="10">
    <source>
        <dbReference type="Proteomes" id="UP001519331"/>
    </source>
</evidence>
<dbReference type="Proteomes" id="UP001519331">
    <property type="component" value="Unassembled WGS sequence"/>
</dbReference>
<evidence type="ECO:0000313" key="9">
    <source>
        <dbReference type="EMBL" id="MBP2319287.1"/>
    </source>
</evidence>
<evidence type="ECO:0000256" key="7">
    <source>
        <dbReference type="SAM" id="Phobius"/>
    </source>
</evidence>
<feature type="domain" description="RDD" evidence="8">
    <location>
        <begin position="29"/>
        <end position="168"/>
    </location>
</feature>
<dbReference type="Pfam" id="PF06271">
    <property type="entry name" value="RDD"/>
    <property type="match status" value="1"/>
</dbReference>
<keyword evidence="2" id="KW-1003">Cell membrane</keyword>
<evidence type="ECO:0000256" key="4">
    <source>
        <dbReference type="ARBA" id="ARBA00022989"/>
    </source>
</evidence>
<evidence type="ECO:0000256" key="3">
    <source>
        <dbReference type="ARBA" id="ARBA00022692"/>
    </source>
</evidence>
<dbReference type="RefSeq" id="WP_210050211.1">
    <property type="nucleotide sequence ID" value="NZ_JAGINX010000001.1"/>
</dbReference>
<gene>
    <name evidence="9" type="ORF">JOF45_002306</name>
</gene>
<keyword evidence="5 7" id="KW-0472">Membrane</keyword>
<comment type="caution">
    <text evidence="9">The sequence shown here is derived from an EMBL/GenBank/DDBJ whole genome shotgun (WGS) entry which is preliminary data.</text>
</comment>
<dbReference type="EMBL" id="JAGINX010000001">
    <property type="protein sequence ID" value="MBP2319287.1"/>
    <property type="molecule type" value="Genomic_DNA"/>
</dbReference>
<proteinExistence type="predicted"/>
<keyword evidence="3 7" id="KW-0812">Transmembrane</keyword>
<evidence type="ECO:0000256" key="2">
    <source>
        <dbReference type="ARBA" id="ARBA00022475"/>
    </source>
</evidence>